<proteinExistence type="inferred from homology"/>
<sequence length="401" mass="42781">MVVWAASKLAGVAEVVVEEVVARIPFYADTSTTVPVQELRRSVETFLHMAVDAVARGQANGVDLAEAREIAGRRARQGAPLPEVLQVYRIAFRSLWKAMLDHERLLSQEAPAALLDAVTTLVDVMDQHAVASTDAYREVSASMLVFQSRRRSALVEALLTGHPTPDSGPWEAASLLGFPPGGRHVVVVADTPRVAEEGLPEVEERLAERGIPSGWRLTPAQQLGVIGLRDEPVDTVVRVLESIPGARAGVSPVSDSVVDAPRSARLAQAALQMIPALRSGVHVFSASPLAALVVCSPDEGVRLAARVLGPVLALPADDRTLLIDTLWVYLEQSGSADNAAPFLYCHPNTVRYRLRRLQDMTSRHLSSPTDVAELTAAVYALRLNPGGGAARTGGGAVGVRP</sequence>
<dbReference type="InterPro" id="IPR051448">
    <property type="entry name" value="CdaR-like_regulators"/>
</dbReference>
<evidence type="ECO:0000256" key="1">
    <source>
        <dbReference type="ARBA" id="ARBA00006754"/>
    </source>
</evidence>
<dbReference type="Pfam" id="PF13556">
    <property type="entry name" value="HTH_30"/>
    <property type="match status" value="1"/>
</dbReference>
<evidence type="ECO:0000259" key="4">
    <source>
        <dbReference type="Pfam" id="PF17853"/>
    </source>
</evidence>
<feature type="domain" description="RsbT co-antagonist protein RsbRD N-terminal" evidence="3">
    <location>
        <begin position="12"/>
        <end position="151"/>
    </location>
</feature>
<dbReference type="InterPro" id="IPR041522">
    <property type="entry name" value="CdaR_GGDEF"/>
</dbReference>
<dbReference type="PANTHER" id="PTHR33744:SF1">
    <property type="entry name" value="DNA-BINDING TRANSCRIPTIONAL ACTIVATOR ADER"/>
    <property type="match status" value="1"/>
</dbReference>
<dbReference type="Pfam" id="PF17853">
    <property type="entry name" value="GGDEF_2"/>
    <property type="match status" value="1"/>
</dbReference>
<evidence type="ECO:0000259" key="3">
    <source>
        <dbReference type="Pfam" id="PF14361"/>
    </source>
</evidence>
<gene>
    <name evidence="5" type="ORF">GCM10023147_34800</name>
</gene>
<evidence type="ECO:0000313" key="5">
    <source>
        <dbReference type="EMBL" id="GAA4398508.1"/>
    </source>
</evidence>
<evidence type="ECO:0000313" key="6">
    <source>
        <dbReference type="Proteomes" id="UP001500635"/>
    </source>
</evidence>
<dbReference type="InterPro" id="IPR042070">
    <property type="entry name" value="PucR_C-HTH_sf"/>
</dbReference>
<reference evidence="6" key="1">
    <citation type="journal article" date="2019" name="Int. J. Syst. Evol. Microbiol.">
        <title>The Global Catalogue of Microorganisms (GCM) 10K type strain sequencing project: providing services to taxonomists for standard genome sequencing and annotation.</title>
        <authorList>
            <consortium name="The Broad Institute Genomics Platform"/>
            <consortium name="The Broad Institute Genome Sequencing Center for Infectious Disease"/>
            <person name="Wu L."/>
            <person name="Ma J."/>
        </authorList>
    </citation>
    <scope>NUCLEOTIDE SEQUENCE [LARGE SCALE GENOMIC DNA]</scope>
    <source>
        <strain evidence="6">JCM 17688</strain>
    </source>
</reference>
<dbReference type="EMBL" id="BAABFR010000062">
    <property type="protein sequence ID" value="GAA4398508.1"/>
    <property type="molecule type" value="Genomic_DNA"/>
</dbReference>
<dbReference type="PANTHER" id="PTHR33744">
    <property type="entry name" value="CARBOHYDRATE DIACID REGULATOR"/>
    <property type="match status" value="1"/>
</dbReference>
<evidence type="ECO:0000259" key="2">
    <source>
        <dbReference type="Pfam" id="PF13556"/>
    </source>
</evidence>
<name>A0ABP8K0F2_9ACTN</name>
<feature type="domain" description="PucR C-terminal helix-turn-helix" evidence="2">
    <location>
        <begin position="322"/>
        <end position="379"/>
    </location>
</feature>
<organism evidence="5 6">
    <name type="scientific">Tsukamurella soli</name>
    <dbReference type="NCBI Taxonomy" id="644556"/>
    <lineage>
        <taxon>Bacteria</taxon>
        <taxon>Bacillati</taxon>
        <taxon>Actinomycetota</taxon>
        <taxon>Actinomycetes</taxon>
        <taxon>Mycobacteriales</taxon>
        <taxon>Tsukamurellaceae</taxon>
        <taxon>Tsukamurella</taxon>
    </lineage>
</organism>
<dbReference type="Proteomes" id="UP001500635">
    <property type="component" value="Unassembled WGS sequence"/>
</dbReference>
<comment type="caution">
    <text evidence="5">The sequence shown here is derived from an EMBL/GenBank/DDBJ whole genome shotgun (WGS) entry which is preliminary data.</text>
</comment>
<keyword evidence="6" id="KW-1185">Reference proteome</keyword>
<accession>A0ABP8K0F2</accession>
<comment type="similarity">
    <text evidence="1">Belongs to the CdaR family.</text>
</comment>
<protein>
    <submittedName>
        <fullName evidence="5">Helix-turn-helix domain-containing protein</fullName>
    </submittedName>
</protein>
<feature type="domain" description="CdaR GGDEF-like" evidence="4">
    <location>
        <begin position="165"/>
        <end position="273"/>
    </location>
</feature>
<dbReference type="Pfam" id="PF14361">
    <property type="entry name" value="RsbRD_N"/>
    <property type="match status" value="1"/>
</dbReference>
<dbReference type="InterPro" id="IPR025751">
    <property type="entry name" value="RsbRD_N_dom"/>
</dbReference>
<dbReference type="Gene3D" id="1.10.10.2840">
    <property type="entry name" value="PucR C-terminal helix-turn-helix domain"/>
    <property type="match status" value="1"/>
</dbReference>
<dbReference type="InterPro" id="IPR025736">
    <property type="entry name" value="PucR_C-HTH_dom"/>
</dbReference>